<dbReference type="Pfam" id="PF13449">
    <property type="entry name" value="Phytase-like"/>
    <property type="match status" value="1"/>
</dbReference>
<evidence type="ECO:0000259" key="1">
    <source>
        <dbReference type="Pfam" id="PF13449"/>
    </source>
</evidence>
<comment type="caution">
    <text evidence="2">The sequence shown here is derived from an EMBL/GenBank/DDBJ whole genome shotgun (WGS) entry which is preliminary data.</text>
</comment>
<reference evidence="2 3" key="1">
    <citation type="submission" date="2024-04" db="EMBL/GenBank/DDBJ databases">
        <title>Draft genome sequence of Pseudoxanthomonas putridarboris WD12.</title>
        <authorList>
            <person name="Oh J."/>
        </authorList>
    </citation>
    <scope>NUCLEOTIDE SEQUENCE [LARGE SCALE GENOMIC DNA]</scope>
    <source>
        <strain evidence="2 3">WD12</strain>
    </source>
</reference>
<name>A0ABU9IYR1_9GAMM</name>
<gene>
    <name evidence="2" type="ORF">AAD027_07015</name>
</gene>
<evidence type="ECO:0000313" key="2">
    <source>
        <dbReference type="EMBL" id="MEL1264119.1"/>
    </source>
</evidence>
<feature type="domain" description="Phytase-like" evidence="1">
    <location>
        <begin position="64"/>
        <end position="371"/>
    </location>
</feature>
<dbReference type="Proteomes" id="UP001459204">
    <property type="component" value="Unassembled WGS sequence"/>
</dbReference>
<organism evidence="2 3">
    <name type="scientific">Pseudoxanthomonas putridarboris</name>
    <dbReference type="NCBI Taxonomy" id="752605"/>
    <lineage>
        <taxon>Bacteria</taxon>
        <taxon>Pseudomonadati</taxon>
        <taxon>Pseudomonadota</taxon>
        <taxon>Gammaproteobacteria</taxon>
        <taxon>Lysobacterales</taxon>
        <taxon>Lysobacteraceae</taxon>
        <taxon>Pseudoxanthomonas</taxon>
    </lineage>
</organism>
<dbReference type="RefSeq" id="WP_341725292.1">
    <property type="nucleotide sequence ID" value="NZ_JBBWWT010000002.1"/>
</dbReference>
<keyword evidence="3" id="KW-1185">Reference proteome</keyword>
<dbReference type="SUPFAM" id="SSF63825">
    <property type="entry name" value="YWTD domain"/>
    <property type="match status" value="1"/>
</dbReference>
<sequence length="403" mass="43237">MGHVNGMMALGGHQRGLLAVMAAAAILTACSQTATMRSPASPALAFEVLGYTQLPPTHEVEGTLFGGISGIDRDPRTGDWFLVSDDRSEHAPARFHVGDIDLDRNGIAEIRVRKAIPIRTRAGALYPSPGSGAEAIDAEAIRFDPASGELWWTTEGDASSMASPALRRMAPDGYWRGEVSLTRMLVLNPALSSGARPNLSFEGLDWSADGKGLWLAMEAPLLQDGPLADTREGALVRFSLLSRDGALLMQRAYRTDPVPEHPPGRLADNGVSEILDLGGGQLLVMERSGVQRESGGFRFHVRLYCASVDAGQEISRVPTLAGRAVRPASKRLMLDLAQLPDVPQANFEGMAWGPVLDDGRATLLLVSDNNFDPNDGTVFVLLASSRARDEAWLRTHCPGEDAP</sequence>
<evidence type="ECO:0000313" key="3">
    <source>
        <dbReference type="Proteomes" id="UP001459204"/>
    </source>
</evidence>
<proteinExistence type="predicted"/>
<dbReference type="EMBL" id="JBBWWT010000002">
    <property type="protein sequence ID" value="MEL1264119.1"/>
    <property type="molecule type" value="Genomic_DNA"/>
</dbReference>
<dbReference type="InterPro" id="IPR027372">
    <property type="entry name" value="Phytase-like_dom"/>
</dbReference>
<accession>A0ABU9IYR1</accession>
<protein>
    <submittedName>
        <fullName evidence="2">Esterase-like activity of phytase family protein</fullName>
    </submittedName>
</protein>